<dbReference type="Proteomes" id="UP000886110">
    <property type="component" value="Unassembled WGS sequence"/>
</dbReference>
<evidence type="ECO:0000313" key="1">
    <source>
        <dbReference type="EMBL" id="HHE04782.1"/>
    </source>
</evidence>
<feature type="non-terminal residue" evidence="1">
    <location>
        <position position="90"/>
    </location>
</feature>
<organism evidence="1">
    <name type="scientific">candidate division WOR-3 bacterium</name>
    <dbReference type="NCBI Taxonomy" id="2052148"/>
    <lineage>
        <taxon>Bacteria</taxon>
        <taxon>Bacteria division WOR-3</taxon>
    </lineage>
</organism>
<sequence>MVGKTLPQKMVQGGVWLSSLKVIRKVLSLIRLIIIGRILAPSDFGLMGIALLTMSALETFSRFGFRQALIQKKGNTDNYLNAAWTVLIIR</sequence>
<comment type="caution">
    <text evidence="1">The sequence shown here is derived from an EMBL/GenBank/DDBJ whole genome shotgun (WGS) entry which is preliminary data.</text>
</comment>
<dbReference type="Pfam" id="PF13440">
    <property type="entry name" value="Polysacc_synt_3"/>
    <property type="match status" value="1"/>
</dbReference>
<reference evidence="1" key="1">
    <citation type="journal article" date="2020" name="mSystems">
        <title>Genome- and Community-Level Interaction Insights into Carbon Utilization and Element Cycling Functions of Hydrothermarchaeota in Hydrothermal Sediment.</title>
        <authorList>
            <person name="Zhou Z."/>
            <person name="Liu Y."/>
            <person name="Xu W."/>
            <person name="Pan J."/>
            <person name="Luo Z.H."/>
            <person name="Li M."/>
        </authorList>
    </citation>
    <scope>NUCLEOTIDE SEQUENCE [LARGE SCALE GENOMIC DNA]</scope>
    <source>
        <strain evidence="1">HyVt-74</strain>
    </source>
</reference>
<dbReference type="EMBL" id="DRTB01000134">
    <property type="protein sequence ID" value="HHE04782.1"/>
    <property type="molecule type" value="Genomic_DNA"/>
</dbReference>
<accession>A0A7C5DAV3</accession>
<dbReference type="AlphaFoldDB" id="A0A7C5DAV3"/>
<name>A0A7C5DAV3_UNCW3</name>
<protein>
    <submittedName>
        <fullName evidence="1">Lipopolysaccharide biosynthesis protein</fullName>
    </submittedName>
</protein>
<proteinExistence type="predicted"/>
<gene>
    <name evidence="1" type="ORF">ENL19_01810</name>
</gene>